<keyword evidence="4" id="KW-1185">Reference proteome</keyword>
<evidence type="ECO:0000256" key="1">
    <source>
        <dbReference type="ARBA" id="ARBA00005254"/>
    </source>
</evidence>
<reference evidence="3 4" key="1">
    <citation type="submission" date="2016-06" db="EMBL/GenBank/DDBJ databases">
        <authorList>
            <person name="Kjaerup R.B."/>
            <person name="Dalgaard T.S."/>
            <person name="Juul-Madsen H.R."/>
        </authorList>
    </citation>
    <scope>NUCLEOTIDE SEQUENCE [LARGE SCALE GENOMIC DNA]</scope>
    <source>
        <strain evidence="3 4">CECT 8886</strain>
    </source>
</reference>
<evidence type="ECO:0000313" key="4">
    <source>
        <dbReference type="Proteomes" id="UP000092544"/>
    </source>
</evidence>
<dbReference type="CDD" id="cd06558">
    <property type="entry name" value="crotonase-like"/>
    <property type="match status" value="1"/>
</dbReference>
<organism evidence="3 4">
    <name type="scientific">Marinomonas spartinae</name>
    <dbReference type="NCBI Taxonomy" id="1792290"/>
    <lineage>
        <taxon>Bacteria</taxon>
        <taxon>Pseudomonadati</taxon>
        <taxon>Pseudomonadota</taxon>
        <taxon>Gammaproteobacteria</taxon>
        <taxon>Oceanospirillales</taxon>
        <taxon>Oceanospirillaceae</taxon>
        <taxon>Marinomonas</taxon>
    </lineage>
</organism>
<accession>A0A1A8TSB8</accession>
<dbReference type="OrthoDB" id="9807606at2"/>
<dbReference type="GO" id="GO:0004300">
    <property type="term" value="F:enoyl-CoA hydratase activity"/>
    <property type="evidence" value="ECO:0007669"/>
    <property type="project" value="UniProtKB-EC"/>
</dbReference>
<dbReference type="InterPro" id="IPR001753">
    <property type="entry name" value="Enoyl-CoA_hydra/iso"/>
</dbReference>
<dbReference type="RefSeq" id="WP_067020665.1">
    <property type="nucleotide sequence ID" value="NZ_FLOB01000020.1"/>
</dbReference>
<dbReference type="STRING" id="1792290.MSP8886_04191"/>
<dbReference type="Pfam" id="PF00378">
    <property type="entry name" value="ECH_1"/>
    <property type="match status" value="1"/>
</dbReference>
<gene>
    <name evidence="3" type="primary">paaF_3</name>
    <name evidence="3" type="ORF">MSP8886_04191</name>
</gene>
<dbReference type="SUPFAM" id="SSF52096">
    <property type="entry name" value="ClpP/crotonase"/>
    <property type="match status" value="1"/>
</dbReference>
<dbReference type="InterPro" id="IPR029045">
    <property type="entry name" value="ClpP/crotonase-like_dom_sf"/>
</dbReference>
<dbReference type="Proteomes" id="UP000092544">
    <property type="component" value="Unassembled WGS sequence"/>
</dbReference>
<evidence type="ECO:0000313" key="3">
    <source>
        <dbReference type="EMBL" id="SBS37603.1"/>
    </source>
</evidence>
<protein>
    <submittedName>
        <fullName evidence="3">2,3-dehydroadipyl-CoA hydratase</fullName>
        <ecNumber evidence="3">4.2.1.17</ecNumber>
    </submittedName>
</protein>
<dbReference type="InterPro" id="IPR014748">
    <property type="entry name" value="Enoyl-CoA_hydra_C"/>
</dbReference>
<dbReference type="AlphaFoldDB" id="A0A1A8TSB8"/>
<evidence type="ECO:0000256" key="2">
    <source>
        <dbReference type="ARBA" id="ARBA00023239"/>
    </source>
</evidence>
<dbReference type="Gene3D" id="1.10.12.10">
    <property type="entry name" value="Lyase 2-enoyl-coa Hydratase, Chain A, domain 2"/>
    <property type="match status" value="1"/>
</dbReference>
<proteinExistence type="inferred from homology"/>
<dbReference type="NCBIfam" id="NF006013">
    <property type="entry name" value="PRK08150.1"/>
    <property type="match status" value="1"/>
</dbReference>
<name>A0A1A8TSB8_9GAMM</name>
<dbReference type="PANTHER" id="PTHR11941:SF54">
    <property type="entry name" value="ENOYL-COA HYDRATASE, MITOCHONDRIAL"/>
    <property type="match status" value="1"/>
</dbReference>
<sequence>MKELDTSSAPLVTLSIEGAIAMVTLNRPEKRNALSMAMVEELMDVFSSLPKSVRAVILSGAGEHFSAGLDLSELKESSSSENIEGSMLWYEAFGKIQFGRVPVIVVMQGAVVGGGLELASALHVRIAESDAYFGLPEGQRGIFLGGGGSVRIAKLIGFSRVAEMMLTGHVVDATEAHQIGLAHYVVKKGEGMRKARELAEKVASNLPMSNFAILKALPLIAEQPMSHGLMTESLMAAITQDAPEAKDRVNAFLQKRANKITPD</sequence>
<dbReference type="EC" id="4.2.1.17" evidence="3"/>
<keyword evidence="2 3" id="KW-0456">Lyase</keyword>
<dbReference type="Gene3D" id="3.90.226.10">
    <property type="entry name" value="2-enoyl-CoA Hydratase, Chain A, domain 1"/>
    <property type="match status" value="1"/>
</dbReference>
<dbReference type="GO" id="GO:0006635">
    <property type="term" value="P:fatty acid beta-oxidation"/>
    <property type="evidence" value="ECO:0007669"/>
    <property type="project" value="TreeGrafter"/>
</dbReference>
<dbReference type="EMBL" id="FLOB01000020">
    <property type="protein sequence ID" value="SBS37603.1"/>
    <property type="molecule type" value="Genomic_DNA"/>
</dbReference>
<comment type="similarity">
    <text evidence="1">Belongs to the enoyl-CoA hydratase/isomerase family.</text>
</comment>
<dbReference type="PANTHER" id="PTHR11941">
    <property type="entry name" value="ENOYL-COA HYDRATASE-RELATED"/>
    <property type="match status" value="1"/>
</dbReference>